<proteinExistence type="predicted"/>
<evidence type="ECO:0000313" key="3">
    <source>
        <dbReference type="Proteomes" id="UP000222163"/>
    </source>
</evidence>
<evidence type="ECO:0008006" key="5">
    <source>
        <dbReference type="Google" id="ProtNLM"/>
    </source>
</evidence>
<comment type="caution">
    <text evidence="2">The sequence shown here is derived from an EMBL/GenBank/DDBJ whole genome shotgun (WGS) entry which is preliminary data.</text>
</comment>
<organism evidence="2 3">
    <name type="scientific">Tenacibaculum discolor</name>
    <dbReference type="NCBI Taxonomy" id="361581"/>
    <lineage>
        <taxon>Bacteria</taxon>
        <taxon>Pseudomonadati</taxon>
        <taxon>Bacteroidota</taxon>
        <taxon>Flavobacteriia</taxon>
        <taxon>Flavobacteriales</taxon>
        <taxon>Flavobacteriaceae</taxon>
        <taxon>Tenacibaculum</taxon>
    </lineage>
</organism>
<dbReference type="SUPFAM" id="SSF53137">
    <property type="entry name" value="Translational machinery components"/>
    <property type="match status" value="1"/>
</dbReference>
<reference evidence="1 4" key="3">
    <citation type="submission" date="2023-07" db="EMBL/GenBank/DDBJ databases">
        <title>Genome content predicts the carbon catabolic preferences of heterotrophic bacteria.</title>
        <authorList>
            <person name="Gralka M."/>
        </authorList>
    </citation>
    <scope>NUCLEOTIDE SEQUENCE [LARGE SCALE GENOMIC DNA]</scope>
    <source>
        <strain evidence="1 4">4G03</strain>
    </source>
</reference>
<evidence type="ECO:0000313" key="4">
    <source>
        <dbReference type="Proteomes" id="UP001242342"/>
    </source>
</evidence>
<accession>A0A497YLU9</accession>
<dbReference type="Proteomes" id="UP000222163">
    <property type="component" value="Unassembled WGS sequence"/>
</dbReference>
<accession>A0A2G1BUK0</accession>
<dbReference type="EMBL" id="JAUYVU010000014">
    <property type="protein sequence ID" value="MDP2542714.1"/>
    <property type="molecule type" value="Genomic_DNA"/>
</dbReference>
<name>A0A2G1BUK0_9FLAO</name>
<dbReference type="EMBL" id="PDUU01000004">
    <property type="protein sequence ID" value="PHN97713.1"/>
    <property type="molecule type" value="Genomic_DNA"/>
</dbReference>
<dbReference type="AlphaFoldDB" id="A0A2G1BUK0"/>
<dbReference type="RefSeq" id="WP_099214627.1">
    <property type="nucleotide sequence ID" value="NZ_JAUYVU010000014.1"/>
</dbReference>
<gene>
    <name evidence="2" type="ORF">CSC81_04690</name>
    <name evidence="1" type="ORF">Q8W23_14645</name>
</gene>
<protein>
    <recommendedName>
        <fullName evidence="5">Host attachment protein</fullName>
    </recommendedName>
</protein>
<evidence type="ECO:0000313" key="2">
    <source>
        <dbReference type="EMBL" id="PHN97713.1"/>
    </source>
</evidence>
<sequence>MKNIGVWLDKEKALVITIENGTENMKTIPSNIETFRIHGGSGTRFKGGPQDVVQDSKYLEREKHQTKRYFNKLAEEVNSADSLAIFGPAETFEKFKKELESSHQELDARVKKVQRVDSMTDNQVKALVRDFFNNGN</sequence>
<reference evidence="2 3" key="1">
    <citation type="journal article" date="2016" name="Nat. Commun.">
        <title>Microbial interactions lead to rapid micro-scale successions on model marine particles.</title>
        <authorList>
            <person name="Datta M.S."/>
            <person name="Sliwerska E."/>
            <person name="Gore J."/>
            <person name="Polz M.F."/>
            <person name="Cordero O.X."/>
        </authorList>
    </citation>
    <scope>NUCLEOTIDE SEQUENCE [LARGE SCALE GENOMIC DNA]</scope>
    <source>
        <strain evidence="2 3">4G03</strain>
    </source>
</reference>
<dbReference type="Proteomes" id="UP001242342">
    <property type="component" value="Unassembled WGS sequence"/>
</dbReference>
<keyword evidence="4" id="KW-1185">Reference proteome</keyword>
<evidence type="ECO:0000313" key="1">
    <source>
        <dbReference type="EMBL" id="MDP2542714.1"/>
    </source>
</evidence>
<reference evidence="2" key="2">
    <citation type="submission" date="2017-10" db="EMBL/GenBank/DDBJ databases">
        <authorList>
            <person name="Enke T.N."/>
            <person name="Cordero O.X."/>
        </authorList>
    </citation>
    <scope>NUCLEOTIDE SEQUENCE</scope>
    <source>
        <strain evidence="2">4G03</strain>
    </source>
</reference>